<evidence type="ECO:0000259" key="6">
    <source>
        <dbReference type="Pfam" id="PF00890"/>
    </source>
</evidence>
<dbReference type="Gene3D" id="3.90.700.10">
    <property type="entry name" value="Succinate dehydrogenase/fumarate reductase flavoprotein, catalytic domain"/>
    <property type="match status" value="1"/>
</dbReference>
<feature type="domain" description="FAD-dependent oxidoreductase 2 FAD-binding" evidence="6">
    <location>
        <begin position="59"/>
        <end position="497"/>
    </location>
</feature>
<evidence type="ECO:0000313" key="7">
    <source>
        <dbReference type="EMBL" id="MEC4295441.1"/>
    </source>
</evidence>
<keyword evidence="3 5" id="KW-0274">FAD</keyword>
<dbReference type="InterPro" id="IPR006311">
    <property type="entry name" value="TAT_signal"/>
</dbReference>
<dbReference type="RefSeq" id="WP_326440526.1">
    <property type="nucleotide sequence ID" value="NZ_JAYMFH010000014.1"/>
</dbReference>
<dbReference type="InterPro" id="IPR050315">
    <property type="entry name" value="FAD-oxidoreductase_2"/>
</dbReference>
<dbReference type="InterPro" id="IPR036188">
    <property type="entry name" value="FAD/NAD-bd_sf"/>
</dbReference>
<accession>A0ABU6J0H6</accession>
<keyword evidence="8" id="KW-1185">Reference proteome</keyword>
<keyword evidence="2 5" id="KW-0285">Flavoprotein</keyword>
<dbReference type="SUPFAM" id="SSF51905">
    <property type="entry name" value="FAD/NAD(P)-binding domain"/>
    <property type="match status" value="1"/>
</dbReference>
<name>A0ABU6J0H6_9ACTN</name>
<comment type="similarity">
    <text evidence="5">Belongs to the FAD-dependent oxidoreductase 2 family. FRD/SDH subfamily.</text>
</comment>
<protein>
    <submittedName>
        <fullName evidence="7">Flavocytochrome c</fullName>
    </submittedName>
</protein>
<comment type="caution">
    <text evidence="7">The sequence shown here is derived from an EMBL/GenBank/DDBJ whole genome shotgun (WGS) entry which is preliminary data.</text>
</comment>
<dbReference type="NCBIfam" id="TIGR01813">
    <property type="entry name" value="flavo_cyto_c"/>
    <property type="match status" value="1"/>
</dbReference>
<dbReference type="SUPFAM" id="SSF56425">
    <property type="entry name" value="Succinate dehydrogenase/fumarate reductase flavoprotein, catalytic domain"/>
    <property type="match status" value="1"/>
</dbReference>
<evidence type="ECO:0000313" key="8">
    <source>
        <dbReference type="Proteomes" id="UP001343724"/>
    </source>
</evidence>
<dbReference type="PROSITE" id="PS51257">
    <property type="entry name" value="PROKAR_LIPOPROTEIN"/>
    <property type="match status" value="1"/>
</dbReference>
<evidence type="ECO:0000256" key="5">
    <source>
        <dbReference type="RuleBase" id="RU366062"/>
    </source>
</evidence>
<dbReference type="InterPro" id="IPR019546">
    <property type="entry name" value="TAT_signal_bac_arc"/>
</dbReference>
<dbReference type="Gene3D" id="3.50.50.60">
    <property type="entry name" value="FAD/NAD(P)-binding domain"/>
    <property type="match status" value="1"/>
</dbReference>
<organism evidence="7 8">
    <name type="scientific">Adlercreutzia shanghongiae</name>
    <dbReference type="NCBI Taxonomy" id="3111773"/>
    <lineage>
        <taxon>Bacteria</taxon>
        <taxon>Bacillati</taxon>
        <taxon>Actinomycetota</taxon>
        <taxon>Coriobacteriia</taxon>
        <taxon>Eggerthellales</taxon>
        <taxon>Eggerthellaceae</taxon>
        <taxon>Adlercreutzia</taxon>
    </lineage>
</organism>
<evidence type="ECO:0000256" key="2">
    <source>
        <dbReference type="ARBA" id="ARBA00022630"/>
    </source>
</evidence>
<dbReference type="InterPro" id="IPR010960">
    <property type="entry name" value="Flavocytochrome_c"/>
</dbReference>
<comment type="cofactor">
    <cofactor evidence="1">
        <name>FAD</name>
        <dbReference type="ChEBI" id="CHEBI:57692"/>
    </cofactor>
</comment>
<gene>
    <name evidence="7" type="ORF">VJ920_08965</name>
</gene>
<dbReference type="InterPro" id="IPR003953">
    <property type="entry name" value="FAD-dep_OxRdtase_2_FAD-bd"/>
</dbReference>
<sequence length="519" mass="54993">MKETTETVSRRSFVAGAAAAGALAALGLSGCAPKSTQEKELAASGNQGSELNWDEECEVLVVGSGYAGLAAALEAKSAGADVKIIEKMNRIGGNSAFAAGDMAVCGSSVQEREGISDSIDAFVEDMLIAGLYLNDKDKCRLIAEKSNETWEWSNEMGATWDQDENGEPYLYPYGGHSIMRTICQGVGGGSNVTTPLAAKLGEMGVEVETERMLTELVQDESGRVVGAKVREGAIDNDPESGKPLAIHASRAVVLATGGFGRDLEFRMAQDPRLNDTVDCTNQEGATAESLKASVAAGAMAVHTDWIQLLPFMSPDEQGYGVAAFYTDGQASYAPTLCKATGKRIVNELTDRKRYADAILETGEPCIQITCNKALYGTGLQNAIDAGITHEFSTLEEAAEFYDMPADAVVEEIARYNTFVKDKVDADFEKPIPDDAQPIDEAPYYGVRLWPKVHHCMGGVKTDLDCHVLDMNLSPILGLFAAGEAAGGVHGACRLGSCATTDCLVNGRIAGQNAAAEPID</sequence>
<dbReference type="PANTHER" id="PTHR43400">
    <property type="entry name" value="FUMARATE REDUCTASE"/>
    <property type="match status" value="1"/>
</dbReference>
<dbReference type="PANTHER" id="PTHR43400:SF7">
    <property type="entry name" value="FAD-DEPENDENT OXIDOREDUCTASE 2 FAD BINDING DOMAIN-CONTAINING PROTEIN"/>
    <property type="match status" value="1"/>
</dbReference>
<dbReference type="NCBIfam" id="TIGR01409">
    <property type="entry name" value="TAT_signal_seq"/>
    <property type="match status" value="1"/>
</dbReference>
<keyword evidence="4 5" id="KW-0560">Oxidoreductase</keyword>
<dbReference type="EMBL" id="JAYMFH010000014">
    <property type="protein sequence ID" value="MEC4295441.1"/>
    <property type="molecule type" value="Genomic_DNA"/>
</dbReference>
<dbReference type="PRINTS" id="PR00411">
    <property type="entry name" value="PNDRDTASEI"/>
</dbReference>
<evidence type="ECO:0000256" key="1">
    <source>
        <dbReference type="ARBA" id="ARBA00001974"/>
    </source>
</evidence>
<evidence type="ECO:0000256" key="3">
    <source>
        <dbReference type="ARBA" id="ARBA00022827"/>
    </source>
</evidence>
<dbReference type="Pfam" id="PF00890">
    <property type="entry name" value="FAD_binding_2"/>
    <property type="match status" value="1"/>
</dbReference>
<proteinExistence type="inferred from homology"/>
<evidence type="ECO:0000256" key="4">
    <source>
        <dbReference type="ARBA" id="ARBA00023002"/>
    </source>
</evidence>
<dbReference type="InterPro" id="IPR027477">
    <property type="entry name" value="Succ_DH/fumarate_Rdtase_cat_sf"/>
</dbReference>
<reference evidence="7 8" key="1">
    <citation type="submission" date="2024-01" db="EMBL/GenBank/DDBJ databases">
        <title>novel species in genus Adlercreutzia.</title>
        <authorList>
            <person name="Liu X."/>
        </authorList>
    </citation>
    <scope>NUCLEOTIDE SEQUENCE [LARGE SCALE GENOMIC DNA]</scope>
    <source>
        <strain evidence="7 8">R22</strain>
    </source>
</reference>
<dbReference type="Proteomes" id="UP001343724">
    <property type="component" value="Unassembled WGS sequence"/>
</dbReference>
<dbReference type="PROSITE" id="PS51318">
    <property type="entry name" value="TAT"/>
    <property type="match status" value="1"/>
</dbReference>